<dbReference type="Proteomes" id="UP001358586">
    <property type="component" value="Chromosome 8"/>
</dbReference>
<proteinExistence type="predicted"/>
<keyword evidence="2" id="KW-1185">Reference proteome</keyword>
<protein>
    <recommendedName>
        <fullName evidence="3">Transmembrane protein</fullName>
    </recommendedName>
</protein>
<gene>
    <name evidence="1" type="ORF">PVK06_028839</name>
</gene>
<organism evidence="1 2">
    <name type="scientific">Gossypium arboreum</name>
    <name type="common">Tree cotton</name>
    <name type="synonym">Gossypium nanking</name>
    <dbReference type="NCBI Taxonomy" id="29729"/>
    <lineage>
        <taxon>Eukaryota</taxon>
        <taxon>Viridiplantae</taxon>
        <taxon>Streptophyta</taxon>
        <taxon>Embryophyta</taxon>
        <taxon>Tracheophyta</taxon>
        <taxon>Spermatophyta</taxon>
        <taxon>Magnoliopsida</taxon>
        <taxon>eudicotyledons</taxon>
        <taxon>Gunneridae</taxon>
        <taxon>Pentapetalae</taxon>
        <taxon>rosids</taxon>
        <taxon>malvids</taxon>
        <taxon>Malvales</taxon>
        <taxon>Malvaceae</taxon>
        <taxon>Malvoideae</taxon>
        <taxon>Gossypium</taxon>
    </lineage>
</organism>
<dbReference type="EMBL" id="JARKNE010000008">
    <property type="protein sequence ID" value="KAK5813389.1"/>
    <property type="molecule type" value="Genomic_DNA"/>
</dbReference>
<comment type="caution">
    <text evidence="1">The sequence shown here is derived from an EMBL/GenBank/DDBJ whole genome shotgun (WGS) entry which is preliminary data.</text>
</comment>
<name>A0ABR0P4Z6_GOSAR</name>
<evidence type="ECO:0000313" key="1">
    <source>
        <dbReference type="EMBL" id="KAK5813389.1"/>
    </source>
</evidence>
<reference evidence="1 2" key="1">
    <citation type="submission" date="2023-03" db="EMBL/GenBank/DDBJ databases">
        <title>WGS of Gossypium arboreum.</title>
        <authorList>
            <person name="Yu D."/>
        </authorList>
    </citation>
    <scope>NUCLEOTIDE SEQUENCE [LARGE SCALE GENOMIC DNA]</scope>
    <source>
        <tissue evidence="1">Leaf</tissue>
    </source>
</reference>
<evidence type="ECO:0008006" key="3">
    <source>
        <dbReference type="Google" id="ProtNLM"/>
    </source>
</evidence>
<evidence type="ECO:0000313" key="2">
    <source>
        <dbReference type="Proteomes" id="UP001358586"/>
    </source>
</evidence>
<accession>A0ABR0P4Z6</accession>
<sequence>MNLVQILERKLEFAVEGTIQEVLVFDNFECLFSCLFCAVEMGDKECLVIAVLECFVVWEFVSFYVELGGFYAGFVFCVELCLTDGDIGVVVGDSLLLSCCVWVLDFGKGSFRWGNVFILLVRQHSCKC</sequence>